<comment type="caution">
    <text evidence="3">The sequence shown here is derived from an EMBL/GenBank/DDBJ whole genome shotgun (WGS) entry which is preliminary data.</text>
</comment>
<organism evidence="3 4">
    <name type="scientific">Georgenia halophila</name>
    <dbReference type="NCBI Taxonomy" id="620889"/>
    <lineage>
        <taxon>Bacteria</taxon>
        <taxon>Bacillati</taxon>
        <taxon>Actinomycetota</taxon>
        <taxon>Actinomycetes</taxon>
        <taxon>Micrococcales</taxon>
        <taxon>Bogoriellaceae</taxon>
        <taxon>Georgenia</taxon>
    </lineage>
</organism>
<sequence>MSTRTTRAGAVAIAACLTLAACAEGASQDPDDVGGGQNGNGNGAEGSAFDAGAELSGELQIMGFGLGDDVATSRFDIAKEALGQDVTINHVEGALDIQQFLTSVASGNPPDIVYAAREEIGSFASRGAIMPLTECIEGEGIAIDDFKDNAMNQVTFDGTVYAIPEFNTVQITYANSELLDQAGLTVEDVNGSDWEALSSANEALTQTEGGDLSVIGYDSKLPEFFPLWARSNGVDLISEDSRTSQLNDPAVVEALEYAVGIYEAQGGFGAVKALRDSADFFGEGNQFASDTLGAMPMEQWYLNVLNDVTPDVPLAFDAYRGKDGEPIAYAGGSAWAIPADSDNPEAACRFARSMTEVDTWIAAAENRIQLREEDGGIFTGLLTGNEVADQEIYEMVEPTGSEVWDAGIEAMYNANDYAFNYNASPADAQFKSAWEDAVNSVLSGQQSPQDALDKAHEEAQAALDEAWAVWDEEG</sequence>
<dbReference type="SUPFAM" id="SSF53850">
    <property type="entry name" value="Periplasmic binding protein-like II"/>
    <property type="match status" value="1"/>
</dbReference>
<feature type="region of interest" description="Disordered" evidence="1">
    <location>
        <begin position="27"/>
        <end position="49"/>
    </location>
</feature>
<name>A0ABP8L949_9MICO</name>
<feature type="chain" id="PRO_5046498399" evidence="2">
    <location>
        <begin position="24"/>
        <end position="474"/>
    </location>
</feature>
<evidence type="ECO:0000313" key="3">
    <source>
        <dbReference type="EMBL" id="GAA4424518.1"/>
    </source>
</evidence>
<proteinExistence type="predicted"/>
<feature type="signal peptide" evidence="2">
    <location>
        <begin position="1"/>
        <end position="23"/>
    </location>
</feature>
<dbReference type="EMBL" id="BAABGN010000009">
    <property type="protein sequence ID" value="GAA4424518.1"/>
    <property type="molecule type" value="Genomic_DNA"/>
</dbReference>
<evidence type="ECO:0000313" key="4">
    <source>
        <dbReference type="Proteomes" id="UP001500622"/>
    </source>
</evidence>
<evidence type="ECO:0000256" key="2">
    <source>
        <dbReference type="SAM" id="SignalP"/>
    </source>
</evidence>
<dbReference type="InterPro" id="IPR050490">
    <property type="entry name" value="Bact_solute-bd_prot1"/>
</dbReference>
<keyword evidence="2" id="KW-0732">Signal</keyword>
<dbReference type="Pfam" id="PF01547">
    <property type="entry name" value="SBP_bac_1"/>
    <property type="match status" value="1"/>
</dbReference>
<dbReference type="RefSeq" id="WP_345216238.1">
    <property type="nucleotide sequence ID" value="NZ_BAABGN010000009.1"/>
</dbReference>
<evidence type="ECO:0000256" key="1">
    <source>
        <dbReference type="SAM" id="MobiDB-lite"/>
    </source>
</evidence>
<dbReference type="PANTHER" id="PTHR43649:SF12">
    <property type="entry name" value="DIACETYLCHITOBIOSE BINDING PROTEIN DASA"/>
    <property type="match status" value="1"/>
</dbReference>
<dbReference type="Gene3D" id="3.40.190.10">
    <property type="entry name" value="Periplasmic binding protein-like II"/>
    <property type="match status" value="1"/>
</dbReference>
<dbReference type="PROSITE" id="PS51257">
    <property type="entry name" value="PROKAR_LIPOPROTEIN"/>
    <property type="match status" value="1"/>
</dbReference>
<dbReference type="InterPro" id="IPR006059">
    <property type="entry name" value="SBP"/>
</dbReference>
<dbReference type="Proteomes" id="UP001500622">
    <property type="component" value="Unassembled WGS sequence"/>
</dbReference>
<reference evidence="4" key="1">
    <citation type="journal article" date="2019" name="Int. J. Syst. Evol. Microbiol.">
        <title>The Global Catalogue of Microorganisms (GCM) 10K type strain sequencing project: providing services to taxonomists for standard genome sequencing and annotation.</title>
        <authorList>
            <consortium name="The Broad Institute Genomics Platform"/>
            <consortium name="The Broad Institute Genome Sequencing Center for Infectious Disease"/>
            <person name="Wu L."/>
            <person name="Ma J."/>
        </authorList>
    </citation>
    <scope>NUCLEOTIDE SEQUENCE [LARGE SCALE GENOMIC DNA]</scope>
    <source>
        <strain evidence="4">JCM 17810</strain>
    </source>
</reference>
<feature type="compositionally biased region" description="Gly residues" evidence="1">
    <location>
        <begin position="33"/>
        <end position="44"/>
    </location>
</feature>
<dbReference type="PANTHER" id="PTHR43649">
    <property type="entry name" value="ARABINOSE-BINDING PROTEIN-RELATED"/>
    <property type="match status" value="1"/>
</dbReference>
<protein>
    <submittedName>
        <fullName evidence="3">Extracellular solute-binding protein</fullName>
    </submittedName>
</protein>
<accession>A0ABP8L949</accession>
<keyword evidence="4" id="KW-1185">Reference proteome</keyword>
<gene>
    <name evidence="3" type="ORF">GCM10023169_21250</name>
</gene>